<keyword evidence="6" id="KW-0325">Glycoprotein</keyword>
<dbReference type="Gene3D" id="3.30.43.10">
    <property type="entry name" value="Uridine Diphospho-n-acetylenolpyruvylglucosamine Reductase, domain 2"/>
    <property type="match status" value="1"/>
</dbReference>
<comment type="caution">
    <text evidence="9">The sequence shown here is derived from an EMBL/GenBank/DDBJ whole genome shotgun (WGS) entry which is preliminary data.</text>
</comment>
<evidence type="ECO:0000256" key="5">
    <source>
        <dbReference type="ARBA" id="ARBA00022827"/>
    </source>
</evidence>
<dbReference type="GO" id="GO:0071949">
    <property type="term" value="F:FAD binding"/>
    <property type="evidence" value="ECO:0007669"/>
    <property type="project" value="InterPro"/>
</dbReference>
<dbReference type="SUPFAM" id="SSF56176">
    <property type="entry name" value="FAD-binding/transporter-associated domain-like"/>
    <property type="match status" value="1"/>
</dbReference>
<reference evidence="9" key="2">
    <citation type="submission" date="2023-06" db="EMBL/GenBank/DDBJ databases">
        <authorList>
            <person name="Ma L."/>
            <person name="Liu K.-W."/>
            <person name="Li Z."/>
            <person name="Hsiao Y.-Y."/>
            <person name="Qi Y."/>
            <person name="Fu T."/>
            <person name="Tang G."/>
            <person name="Zhang D."/>
            <person name="Sun W.-H."/>
            <person name="Liu D.-K."/>
            <person name="Li Y."/>
            <person name="Chen G.-Z."/>
            <person name="Liu X.-D."/>
            <person name="Liao X.-Y."/>
            <person name="Jiang Y.-T."/>
            <person name="Yu X."/>
            <person name="Hao Y."/>
            <person name="Huang J."/>
            <person name="Zhao X.-W."/>
            <person name="Ke S."/>
            <person name="Chen Y.-Y."/>
            <person name="Wu W.-L."/>
            <person name="Hsu J.-L."/>
            <person name="Lin Y.-F."/>
            <person name="Huang M.-D."/>
            <person name="Li C.-Y."/>
            <person name="Huang L."/>
            <person name="Wang Z.-W."/>
            <person name="Zhao X."/>
            <person name="Zhong W.-Y."/>
            <person name="Peng D.-H."/>
            <person name="Ahmad S."/>
            <person name="Lan S."/>
            <person name="Zhang J.-S."/>
            <person name="Tsai W.-C."/>
            <person name="Van De Peer Y."/>
            <person name="Liu Z.-J."/>
        </authorList>
    </citation>
    <scope>NUCLEOTIDE SEQUENCE</scope>
    <source>
        <strain evidence="9">CP</strain>
        <tissue evidence="9">Leaves</tissue>
    </source>
</reference>
<organism evidence="9 10">
    <name type="scientific">Acorus calamus</name>
    <name type="common">Sweet flag</name>
    <dbReference type="NCBI Taxonomy" id="4465"/>
    <lineage>
        <taxon>Eukaryota</taxon>
        <taxon>Viridiplantae</taxon>
        <taxon>Streptophyta</taxon>
        <taxon>Embryophyta</taxon>
        <taxon>Tracheophyta</taxon>
        <taxon>Spermatophyta</taxon>
        <taxon>Magnoliopsida</taxon>
        <taxon>Liliopsida</taxon>
        <taxon>Acoraceae</taxon>
        <taxon>Acorus</taxon>
    </lineage>
</organism>
<evidence type="ECO:0000256" key="4">
    <source>
        <dbReference type="ARBA" id="ARBA00022729"/>
    </source>
</evidence>
<protein>
    <submittedName>
        <fullName evidence="9">Reticuline oxidase-like protein</fullName>
    </submittedName>
</protein>
<keyword evidence="4 7" id="KW-0732">Signal</keyword>
<dbReference type="PROSITE" id="PS51387">
    <property type="entry name" value="FAD_PCMH"/>
    <property type="match status" value="1"/>
</dbReference>
<feature type="domain" description="FAD-binding PCMH-type" evidence="8">
    <location>
        <begin position="69"/>
        <end position="238"/>
    </location>
</feature>
<dbReference type="InterPro" id="IPR036318">
    <property type="entry name" value="FAD-bd_PCMH-like_sf"/>
</dbReference>
<evidence type="ECO:0000256" key="1">
    <source>
        <dbReference type="ARBA" id="ARBA00001974"/>
    </source>
</evidence>
<reference evidence="9" key="1">
    <citation type="journal article" date="2023" name="Nat. Commun.">
        <title>Diploid and tetraploid genomes of Acorus and the evolution of monocots.</title>
        <authorList>
            <person name="Ma L."/>
            <person name="Liu K.W."/>
            <person name="Li Z."/>
            <person name="Hsiao Y.Y."/>
            <person name="Qi Y."/>
            <person name="Fu T."/>
            <person name="Tang G.D."/>
            <person name="Zhang D."/>
            <person name="Sun W.H."/>
            <person name="Liu D.K."/>
            <person name="Li Y."/>
            <person name="Chen G.Z."/>
            <person name="Liu X.D."/>
            <person name="Liao X.Y."/>
            <person name="Jiang Y.T."/>
            <person name="Yu X."/>
            <person name="Hao Y."/>
            <person name="Huang J."/>
            <person name="Zhao X.W."/>
            <person name="Ke S."/>
            <person name="Chen Y.Y."/>
            <person name="Wu W.L."/>
            <person name="Hsu J.L."/>
            <person name="Lin Y.F."/>
            <person name="Huang M.D."/>
            <person name="Li C.Y."/>
            <person name="Huang L."/>
            <person name="Wang Z.W."/>
            <person name="Zhao X."/>
            <person name="Zhong W.Y."/>
            <person name="Peng D.H."/>
            <person name="Ahmad S."/>
            <person name="Lan S."/>
            <person name="Zhang J.S."/>
            <person name="Tsai W.C."/>
            <person name="Van de Peer Y."/>
            <person name="Liu Z.J."/>
        </authorList>
    </citation>
    <scope>NUCLEOTIDE SEQUENCE</scope>
    <source>
        <strain evidence="9">CP</strain>
    </source>
</reference>
<comment type="similarity">
    <text evidence="2">Belongs to the oxygen-dependent FAD-linked oxidoreductase family.</text>
</comment>
<dbReference type="PANTHER" id="PTHR32448">
    <property type="entry name" value="OS08G0158400 PROTEIN"/>
    <property type="match status" value="1"/>
</dbReference>
<evidence type="ECO:0000256" key="2">
    <source>
        <dbReference type="ARBA" id="ARBA00005466"/>
    </source>
</evidence>
<name>A0AAV9E443_ACOCL</name>
<comment type="cofactor">
    <cofactor evidence="1">
        <name>FAD</name>
        <dbReference type="ChEBI" id="CHEBI:57692"/>
    </cofactor>
</comment>
<evidence type="ECO:0000256" key="6">
    <source>
        <dbReference type="ARBA" id="ARBA00023180"/>
    </source>
</evidence>
<dbReference type="Pfam" id="PF08031">
    <property type="entry name" value="BBE"/>
    <property type="match status" value="1"/>
</dbReference>
<keyword evidence="10" id="KW-1185">Reference proteome</keyword>
<evidence type="ECO:0000313" key="10">
    <source>
        <dbReference type="Proteomes" id="UP001180020"/>
    </source>
</evidence>
<proteinExistence type="inferred from homology"/>
<dbReference type="InterPro" id="IPR006094">
    <property type="entry name" value="Oxid_FAD_bind_N"/>
</dbReference>
<dbReference type="InterPro" id="IPR016167">
    <property type="entry name" value="FAD-bd_PCMH_sub1"/>
</dbReference>
<dbReference type="GO" id="GO:0016491">
    <property type="term" value="F:oxidoreductase activity"/>
    <property type="evidence" value="ECO:0007669"/>
    <property type="project" value="InterPro"/>
</dbReference>
<sequence length="455" mass="51159">MALQSLVLVLLLLFPIFITLSIASQNTTNESFLHCLSHHPPPTYTPNTTSYNTLFHSTFHNLRFATSDPAAEPILIIAPANEAQAQASVACARAHQFNLRIRSGGHDYEGLSYRTLGDCPFVILDLSNLREIYVDVKNGFAWVQSGAIVGELYYKIAQASKTYVPVPPVVTVFTANRTLEQRATWLVHKWQTVAPHLDRRLFVRVLLSGSVASFSSMFLGAREELMRIMDRRFPELGLKAKDCVEMSWIEAAVYFAVNEIGRPAEVLLDRSGQFTYPFKGKSDFVREPIPEKAVEAIFGWLKEETLLMVMDPWGGRMDDVQESEIPFPHRAGNLYNILYVLMVGESGRKASKRHVEWLRRFYEYMGGYVSKGPRRAYLNYRDLDLGWNKEGNGTSFEEGEGVVDPGNFFRNEQSIPPLIVKVGAVGITKCIDAQAKTITTHMVKKSGLPLTLGDQ</sequence>
<dbReference type="Pfam" id="PF01565">
    <property type="entry name" value="FAD_binding_4"/>
    <property type="match status" value="1"/>
</dbReference>
<evidence type="ECO:0000313" key="9">
    <source>
        <dbReference type="EMBL" id="KAK1307952.1"/>
    </source>
</evidence>
<keyword evidence="5" id="KW-0274">FAD</keyword>
<dbReference type="Proteomes" id="UP001180020">
    <property type="component" value="Unassembled WGS sequence"/>
</dbReference>
<dbReference type="Gene3D" id="3.40.462.20">
    <property type="match status" value="1"/>
</dbReference>
<dbReference type="AlphaFoldDB" id="A0AAV9E443"/>
<dbReference type="EMBL" id="JAUJYO010000009">
    <property type="protein sequence ID" value="KAK1307952.1"/>
    <property type="molecule type" value="Genomic_DNA"/>
</dbReference>
<evidence type="ECO:0000259" key="8">
    <source>
        <dbReference type="PROSITE" id="PS51387"/>
    </source>
</evidence>
<keyword evidence="3" id="KW-0285">Flavoprotein</keyword>
<evidence type="ECO:0000256" key="3">
    <source>
        <dbReference type="ARBA" id="ARBA00022630"/>
    </source>
</evidence>
<gene>
    <name evidence="9" type="ORF">QJS10_CPA09g01021</name>
</gene>
<dbReference type="InterPro" id="IPR016166">
    <property type="entry name" value="FAD-bd_PCMH"/>
</dbReference>
<accession>A0AAV9E443</accession>
<evidence type="ECO:0000256" key="7">
    <source>
        <dbReference type="SAM" id="SignalP"/>
    </source>
</evidence>
<feature type="chain" id="PRO_5043978830" evidence="7">
    <location>
        <begin position="24"/>
        <end position="455"/>
    </location>
</feature>
<dbReference type="InterPro" id="IPR012951">
    <property type="entry name" value="BBE"/>
</dbReference>
<feature type="signal peptide" evidence="7">
    <location>
        <begin position="1"/>
        <end position="23"/>
    </location>
</feature>